<protein>
    <submittedName>
        <fullName evidence="3">Cell differentiation protein RCD1</fullName>
    </submittedName>
</protein>
<gene>
    <name evidence="3" type="primary">RQCD1</name>
    <name evidence="3" type="ORF">Zm00014a_039268</name>
</gene>
<dbReference type="OMA" id="SYICETH"/>
<dbReference type="GO" id="GO:0030014">
    <property type="term" value="C:CCR4-NOT complex"/>
    <property type="evidence" value="ECO:0007669"/>
    <property type="project" value="InterPro"/>
</dbReference>
<evidence type="ECO:0000313" key="3">
    <source>
        <dbReference type="EMBL" id="PWZ24136.1"/>
    </source>
</evidence>
<feature type="compositionally biased region" description="Low complexity" evidence="2">
    <location>
        <begin position="9"/>
        <end position="22"/>
    </location>
</feature>
<evidence type="ECO:0000256" key="1">
    <source>
        <dbReference type="ARBA" id="ARBA00006385"/>
    </source>
</evidence>
<dbReference type="GO" id="GO:0006402">
    <property type="term" value="P:mRNA catabolic process"/>
    <property type="evidence" value="ECO:0007669"/>
    <property type="project" value="InterPro"/>
</dbReference>
<accession>A0A3L6ET46</accession>
<dbReference type="InterPro" id="IPR011989">
    <property type="entry name" value="ARM-like"/>
</dbReference>
<dbReference type="KEGG" id="zma:100284434"/>
<dbReference type="OrthoDB" id="1183224at2759"/>
<dbReference type="InterPro" id="IPR007216">
    <property type="entry name" value="CNOT9"/>
</dbReference>
<name>A0A3L6ET46_MAIZE</name>
<evidence type="ECO:0000256" key="2">
    <source>
        <dbReference type="SAM" id="MobiDB-lite"/>
    </source>
</evidence>
<comment type="similarity">
    <text evidence="1">Belongs to the CNOT9 family.</text>
</comment>
<dbReference type="Gene3D" id="1.25.10.10">
    <property type="entry name" value="Leucine-rich Repeat Variant"/>
    <property type="match status" value="1"/>
</dbReference>
<reference evidence="3 4" key="1">
    <citation type="journal article" date="2018" name="Nat. Genet.">
        <title>Extensive intraspecific gene order and gene structural variations between Mo17 and other maize genomes.</title>
        <authorList>
            <person name="Sun S."/>
            <person name="Zhou Y."/>
            <person name="Chen J."/>
            <person name="Shi J."/>
            <person name="Zhao H."/>
            <person name="Zhao H."/>
            <person name="Song W."/>
            <person name="Zhang M."/>
            <person name="Cui Y."/>
            <person name="Dong X."/>
            <person name="Liu H."/>
            <person name="Ma X."/>
            <person name="Jiao Y."/>
            <person name="Wang B."/>
            <person name="Wei X."/>
            <person name="Stein J.C."/>
            <person name="Glaubitz J.C."/>
            <person name="Lu F."/>
            <person name="Yu G."/>
            <person name="Liang C."/>
            <person name="Fengler K."/>
            <person name="Li B."/>
            <person name="Rafalski A."/>
            <person name="Schnable P.S."/>
            <person name="Ware D.H."/>
            <person name="Buckler E.S."/>
            <person name="Lai J."/>
        </authorList>
    </citation>
    <scope>NUCLEOTIDE SEQUENCE [LARGE SCALE GENOMIC DNA]</scope>
    <source>
        <strain evidence="4">cv. Missouri 17</strain>
        <tissue evidence="3">Seedling</tissue>
    </source>
</reference>
<proteinExistence type="inferred from homology"/>
<dbReference type="AlphaFoldDB" id="A0A3L6ET46"/>
<dbReference type="Proteomes" id="UP000251960">
    <property type="component" value="Chromosome 5"/>
</dbReference>
<dbReference type="Pfam" id="PF04078">
    <property type="entry name" value="Rcd1"/>
    <property type="match status" value="1"/>
</dbReference>
<organism evidence="3 4">
    <name type="scientific">Zea mays</name>
    <name type="common">Maize</name>
    <dbReference type="NCBI Taxonomy" id="4577"/>
    <lineage>
        <taxon>Eukaryota</taxon>
        <taxon>Viridiplantae</taxon>
        <taxon>Streptophyta</taxon>
        <taxon>Embryophyta</taxon>
        <taxon>Tracheophyta</taxon>
        <taxon>Spermatophyta</taxon>
        <taxon>Magnoliopsida</taxon>
        <taxon>Liliopsida</taxon>
        <taxon>Poales</taxon>
        <taxon>Poaceae</taxon>
        <taxon>PACMAD clade</taxon>
        <taxon>Panicoideae</taxon>
        <taxon>Andropogonodae</taxon>
        <taxon>Andropogoneae</taxon>
        <taxon>Tripsacinae</taxon>
        <taxon>Zea</taxon>
    </lineage>
</organism>
<dbReference type="FunFam" id="1.25.10.10:FF:000334">
    <property type="entry name" value="Cell differentiation protein-like protein"/>
    <property type="match status" value="1"/>
</dbReference>
<dbReference type="InterPro" id="IPR016024">
    <property type="entry name" value="ARM-type_fold"/>
</dbReference>
<comment type="caution">
    <text evidence="3">The sequence shown here is derived from an EMBL/GenBank/DDBJ whole genome shotgun (WGS) entry which is preliminary data.</text>
</comment>
<feature type="region of interest" description="Disordered" evidence="2">
    <location>
        <begin position="1"/>
        <end position="23"/>
    </location>
</feature>
<evidence type="ECO:0000313" key="4">
    <source>
        <dbReference type="Proteomes" id="UP000251960"/>
    </source>
</evidence>
<sequence length="311" mass="34556">MENPPPSSAGPYSAPAPAAQHQDAAKEDQDVAQLVLNLCIPELREKAIIILSKKREKCEDLALLLWHSFGTMAALLQEIVSIYRLLSPPQLSFDQSTRVCNVLVLLKCVASHPDTRMPFLNAQFPLYLYPFLNTTYKTREYEFLRISSLSVIGALVKSDDHEVIVNLLCSEIVPLCLRAIEMGSELSKKVATFILQKIMLDDTGLAYVCASSERFCAVANVLAQMVEALAEQPSPRTLKNTIRCYLRLTDDRRACQALRDYLPIALRDGTFNGLIEVDLTARLWLHQLLHNVMMSDSGGGPRPAPGPVMGM</sequence>
<dbReference type="PANTHER" id="PTHR12262">
    <property type="entry name" value="CCR4-NOT TRANSCRIPTION COMPLEX SUBUNIT 9"/>
    <property type="match status" value="1"/>
</dbReference>
<dbReference type="SMR" id="A0A3L6ET46"/>
<dbReference type="ExpressionAtlas" id="A0A3L6ET46">
    <property type="expression patterns" value="baseline and differential"/>
</dbReference>
<dbReference type="EMBL" id="NCVQ01000006">
    <property type="protein sequence ID" value="PWZ24136.1"/>
    <property type="molecule type" value="Genomic_DNA"/>
</dbReference>
<dbReference type="SUPFAM" id="SSF48371">
    <property type="entry name" value="ARM repeat"/>
    <property type="match status" value="1"/>
</dbReference>